<protein>
    <recommendedName>
        <fullName evidence="1">tRNA pseudouridine(55) synthase</fullName>
        <ecNumber evidence="1">5.4.99.25</ecNumber>
    </recommendedName>
</protein>
<keyword evidence="2" id="KW-0819">tRNA processing</keyword>
<evidence type="ECO:0000256" key="2">
    <source>
        <dbReference type="ARBA" id="ARBA00022694"/>
    </source>
</evidence>
<organism evidence="5">
    <name type="scientific">marine sediment metagenome</name>
    <dbReference type="NCBI Taxonomy" id="412755"/>
    <lineage>
        <taxon>unclassified sequences</taxon>
        <taxon>metagenomes</taxon>
        <taxon>ecological metagenomes</taxon>
    </lineage>
</organism>
<comment type="caution">
    <text evidence="5">The sequence shown here is derived from an EMBL/GenBank/DDBJ whole genome shotgun (WGS) entry which is preliminary data.</text>
</comment>
<reference evidence="5" key="1">
    <citation type="journal article" date="2015" name="Nature">
        <title>Complex archaea that bridge the gap between prokaryotes and eukaryotes.</title>
        <authorList>
            <person name="Spang A."/>
            <person name="Saw J.H."/>
            <person name="Jorgensen S.L."/>
            <person name="Zaremba-Niedzwiedzka K."/>
            <person name="Martijn J."/>
            <person name="Lind A.E."/>
            <person name="van Eijk R."/>
            <person name="Schleper C."/>
            <person name="Guy L."/>
            <person name="Ettema T.J."/>
        </authorList>
    </citation>
    <scope>NUCLEOTIDE SEQUENCE</scope>
</reference>
<dbReference type="GO" id="GO:1990481">
    <property type="term" value="P:mRNA pseudouridine synthesis"/>
    <property type="evidence" value="ECO:0007669"/>
    <property type="project" value="TreeGrafter"/>
</dbReference>
<dbReference type="GO" id="GO:0006400">
    <property type="term" value="P:tRNA modification"/>
    <property type="evidence" value="ECO:0007669"/>
    <property type="project" value="TreeGrafter"/>
</dbReference>
<evidence type="ECO:0000256" key="3">
    <source>
        <dbReference type="ARBA" id="ARBA00023235"/>
    </source>
</evidence>
<feature type="non-terminal residue" evidence="5">
    <location>
        <position position="79"/>
    </location>
</feature>
<dbReference type="InterPro" id="IPR002501">
    <property type="entry name" value="PsdUridine_synth_N"/>
</dbReference>
<dbReference type="InterPro" id="IPR014780">
    <property type="entry name" value="tRNA_psdUridine_synth_TruB"/>
</dbReference>
<evidence type="ECO:0000256" key="1">
    <source>
        <dbReference type="ARBA" id="ARBA00012787"/>
    </source>
</evidence>
<name>A0A0F9I101_9ZZZZ</name>
<sequence>MTPRGILNVDKPEGITSFQVVARVRKLSAVKKVGHAGTLDPLATGVLLVCLSHATRVSEYLMELPKTYRGSVRLGVATD</sequence>
<dbReference type="PANTHER" id="PTHR13767">
    <property type="entry name" value="TRNA-PSEUDOURIDINE SYNTHASE"/>
    <property type="match status" value="1"/>
</dbReference>
<dbReference type="PANTHER" id="PTHR13767:SF2">
    <property type="entry name" value="PSEUDOURIDYLATE SYNTHASE TRUB1"/>
    <property type="match status" value="1"/>
</dbReference>
<keyword evidence="3" id="KW-0413">Isomerase</keyword>
<proteinExistence type="predicted"/>
<dbReference type="GO" id="GO:0003723">
    <property type="term" value="F:RNA binding"/>
    <property type="evidence" value="ECO:0007669"/>
    <property type="project" value="InterPro"/>
</dbReference>
<evidence type="ECO:0000259" key="4">
    <source>
        <dbReference type="Pfam" id="PF01509"/>
    </source>
</evidence>
<dbReference type="AlphaFoldDB" id="A0A0F9I101"/>
<accession>A0A0F9I101</accession>
<dbReference type="InterPro" id="IPR020103">
    <property type="entry name" value="PsdUridine_synth_cat_dom_sf"/>
</dbReference>
<dbReference type="EC" id="5.4.99.25" evidence="1"/>
<evidence type="ECO:0000313" key="5">
    <source>
        <dbReference type="EMBL" id="KKM21167.1"/>
    </source>
</evidence>
<dbReference type="Gene3D" id="3.30.2350.10">
    <property type="entry name" value="Pseudouridine synthase"/>
    <property type="match status" value="1"/>
</dbReference>
<feature type="domain" description="Pseudouridine synthase II N-terminal" evidence="4">
    <location>
        <begin position="25"/>
        <end position="79"/>
    </location>
</feature>
<dbReference type="EMBL" id="LAZR01013608">
    <property type="protein sequence ID" value="KKM21167.1"/>
    <property type="molecule type" value="Genomic_DNA"/>
</dbReference>
<dbReference type="GO" id="GO:0160148">
    <property type="term" value="F:tRNA pseudouridine(55) synthase activity"/>
    <property type="evidence" value="ECO:0007669"/>
    <property type="project" value="UniProtKB-EC"/>
</dbReference>
<gene>
    <name evidence="5" type="ORF">LCGC14_1638120</name>
</gene>
<dbReference type="Pfam" id="PF01509">
    <property type="entry name" value="TruB_N"/>
    <property type="match status" value="1"/>
</dbReference>
<dbReference type="SUPFAM" id="SSF55120">
    <property type="entry name" value="Pseudouridine synthase"/>
    <property type="match status" value="1"/>
</dbReference>